<gene>
    <name evidence="5" type="ORF">GCM10012286_09120</name>
</gene>
<dbReference type="PANTHER" id="PTHR46844:SF1">
    <property type="entry name" value="SLR5058 PROTEIN"/>
    <property type="match status" value="1"/>
</dbReference>
<keyword evidence="6" id="KW-1185">Reference proteome</keyword>
<feature type="compositionally biased region" description="Basic and acidic residues" evidence="3">
    <location>
        <begin position="258"/>
        <end position="271"/>
    </location>
</feature>
<dbReference type="Proteomes" id="UP000656881">
    <property type="component" value="Unassembled WGS sequence"/>
</dbReference>
<reference evidence="6" key="1">
    <citation type="journal article" date="2019" name="Int. J. Syst. Evol. Microbiol.">
        <title>The Global Catalogue of Microorganisms (GCM) 10K type strain sequencing project: providing services to taxonomists for standard genome sequencing and annotation.</title>
        <authorList>
            <consortium name="The Broad Institute Genomics Platform"/>
            <consortium name="The Broad Institute Genome Sequencing Center for Infectious Disease"/>
            <person name="Wu L."/>
            <person name="Ma J."/>
        </authorList>
    </citation>
    <scope>NUCLEOTIDE SEQUENCE [LARGE SCALE GENOMIC DNA]</scope>
    <source>
        <strain evidence="6">CGMCC 4.7349</strain>
    </source>
</reference>
<keyword evidence="2 5" id="KW-0067">ATP-binding</keyword>
<sequence length="1081" mass="119005">MDAGTVGLRIASSVMVPLVKRLLLPPKSLPGAEFGERPVRIGRLLSFTGDRRTLSEADLYQLARELVRRAVRAAGPHDPPIAPDEQNAVGYALGHTLRALGDLDMDDVQAYDLGPEKLAAALVRASAPETRALLSDDAARLHDRLLVTACLHLVHQFSKRPGFDARTQVETRRSLSAQKEQLRLILERLPATLSEDTDFEQAYADYVVRAHSTLSIHGVDLHDARSQAWPLDTAYLSLEAAPARDPAEPVPGAVNGDADGRGADPDPESERTTGPVEAALAAHDRVLLRGVAGTGKTTLVQWLAITTAQQDRVPGHLPQLLGRVPFVLPLRTLARDDGELPLPEGFLRWLDCPLSGSEPKGWAVRVLQAGRGMLLIDGVDEIPEAERPRARSWLKKLRTTFPGNLWLVTTRPSALPRDWLGREGFREFTLTPMRPVDVRRFVQRWHEAAGAGGELAQTLLRSLRSSAELSHLASNPLLCALICALHRERAGFLPIGRVSLYEAALSMLLERRDRERYLYGEGTPKLDQKSATEPLKRLAYWLIRNERTRLKRKVAVDLVEKLRPSVPQLTAVGTADDVLQLLLDRSGLLQEVAGREPAEGAVDFIHRTFQDFLGAKAALEDHDHGALVNNAHLDQWEDVLQMAVAQARPDERADILTRLTGRADREDDDTVRARLRLLALASLDQATRLDPEVRRTVEERAAQLLPPRSMREARALAETGALLLGLLPEADSLDGDAEVTTVHAICRIGGDAALARLREFLTTRQPAVRGQLLAHWDRFDTDEYAEEIIKPLLAAGAGEAVTVRSAAELKALSAMSGYERVVLQGDFAELDIVGALNAGGLRELRLRGNMRLTSLGFLSDFPALEALTLNGCRAISDTAPLTRLPHLRRLSLADLPQLEPLARLSACPRLDSLILGAAVPWRGLRDLPRPGALRVLSLPPDAVELADITALTELCELRLHHASDRLRPDDWDALLAELPALRSLRLSHEQLNIMLFPPGARIPQLTSLEVRSRPGAAVSLRRIARRLPGLEEVHLTLFDSVDLVHLAGLNGLRRVRLDYPGEVHHADELPARVELAVRPRH</sequence>
<name>A0ABQ2LJD4_9ACTN</name>
<keyword evidence="1" id="KW-0547">Nucleotide-binding</keyword>
<dbReference type="SUPFAM" id="SSF52540">
    <property type="entry name" value="P-loop containing nucleoside triphosphate hydrolases"/>
    <property type="match status" value="1"/>
</dbReference>
<evidence type="ECO:0000256" key="1">
    <source>
        <dbReference type="ARBA" id="ARBA00022741"/>
    </source>
</evidence>
<dbReference type="RefSeq" id="WP_189172926.1">
    <property type="nucleotide sequence ID" value="NZ_BMNG01000002.1"/>
</dbReference>
<evidence type="ECO:0000256" key="3">
    <source>
        <dbReference type="SAM" id="MobiDB-lite"/>
    </source>
</evidence>
<dbReference type="Pfam" id="PF05729">
    <property type="entry name" value="NACHT"/>
    <property type="match status" value="1"/>
</dbReference>
<dbReference type="InterPro" id="IPR054547">
    <property type="entry name" value="NNH1"/>
</dbReference>
<dbReference type="Gene3D" id="3.80.10.10">
    <property type="entry name" value="Ribonuclease Inhibitor"/>
    <property type="match status" value="1"/>
</dbReference>
<evidence type="ECO:0000313" key="6">
    <source>
        <dbReference type="Proteomes" id="UP000656881"/>
    </source>
</evidence>
<dbReference type="PROSITE" id="PS50837">
    <property type="entry name" value="NACHT"/>
    <property type="match status" value="1"/>
</dbReference>
<dbReference type="Gene3D" id="3.40.50.300">
    <property type="entry name" value="P-loop containing nucleotide triphosphate hydrolases"/>
    <property type="match status" value="1"/>
</dbReference>
<dbReference type="InterPro" id="IPR032675">
    <property type="entry name" value="LRR_dom_sf"/>
</dbReference>
<comment type="caution">
    <text evidence="5">The sequence shown here is derived from an EMBL/GenBank/DDBJ whole genome shotgun (WGS) entry which is preliminary data.</text>
</comment>
<evidence type="ECO:0000313" key="5">
    <source>
        <dbReference type="EMBL" id="GGO36699.1"/>
    </source>
</evidence>
<proteinExistence type="predicted"/>
<accession>A0ABQ2LJD4</accession>
<evidence type="ECO:0000259" key="4">
    <source>
        <dbReference type="PROSITE" id="PS50837"/>
    </source>
</evidence>
<protein>
    <submittedName>
        <fullName evidence="5">ATP-binding protein</fullName>
    </submittedName>
</protein>
<feature type="region of interest" description="Disordered" evidence="3">
    <location>
        <begin position="242"/>
        <end position="274"/>
    </location>
</feature>
<dbReference type="GO" id="GO:0005524">
    <property type="term" value="F:ATP binding"/>
    <property type="evidence" value="ECO:0007669"/>
    <property type="project" value="UniProtKB-KW"/>
</dbReference>
<dbReference type="EMBL" id="BMNG01000002">
    <property type="protein sequence ID" value="GGO36699.1"/>
    <property type="molecule type" value="Genomic_DNA"/>
</dbReference>
<organism evidence="5 6">
    <name type="scientific">Streptomyces lasiicapitis</name>
    <dbReference type="NCBI Taxonomy" id="1923961"/>
    <lineage>
        <taxon>Bacteria</taxon>
        <taxon>Bacillati</taxon>
        <taxon>Actinomycetota</taxon>
        <taxon>Actinomycetes</taxon>
        <taxon>Kitasatosporales</taxon>
        <taxon>Streptomycetaceae</taxon>
        <taxon>Streptomyces</taxon>
    </lineage>
</organism>
<evidence type="ECO:0000256" key="2">
    <source>
        <dbReference type="ARBA" id="ARBA00022840"/>
    </source>
</evidence>
<dbReference type="InterPro" id="IPR007111">
    <property type="entry name" value="NACHT_NTPase"/>
</dbReference>
<dbReference type="PANTHER" id="PTHR46844">
    <property type="entry name" value="SLR5058 PROTEIN"/>
    <property type="match status" value="1"/>
</dbReference>
<dbReference type="InterPro" id="IPR027417">
    <property type="entry name" value="P-loop_NTPase"/>
</dbReference>
<dbReference type="Pfam" id="PF22733">
    <property type="entry name" value="NNH1"/>
    <property type="match status" value="1"/>
</dbReference>
<dbReference type="SUPFAM" id="SSF52058">
    <property type="entry name" value="L domain-like"/>
    <property type="match status" value="1"/>
</dbReference>
<feature type="domain" description="NACHT" evidence="4">
    <location>
        <begin position="284"/>
        <end position="620"/>
    </location>
</feature>